<proteinExistence type="predicted"/>
<protein>
    <submittedName>
        <fullName evidence="1">Uncharacterized protein</fullName>
    </submittedName>
</protein>
<dbReference type="InterPro" id="IPR013406">
    <property type="entry name" value="CHP02574_addiction_mod"/>
</dbReference>
<dbReference type="Pfam" id="PF09720">
    <property type="entry name" value="Unstab_antitox"/>
    <property type="match status" value="1"/>
</dbReference>
<name>A0A3B0YUJ4_9ZZZZ</name>
<gene>
    <name evidence="1" type="ORF">MNBD_GAMMA12-2214</name>
</gene>
<evidence type="ECO:0000313" key="1">
    <source>
        <dbReference type="EMBL" id="VAW83091.1"/>
    </source>
</evidence>
<sequence>PLNKMTLEEKLQTMETLWDDLCKSADSLSSPDWHHAELLERESQVREGADEFVEWEKARRDIKTKLQWKSEYCNRLSKI</sequence>
<accession>A0A3B0YUJ4</accession>
<reference evidence="1" key="1">
    <citation type="submission" date="2018-06" db="EMBL/GenBank/DDBJ databases">
        <authorList>
            <person name="Zhirakovskaya E."/>
        </authorList>
    </citation>
    <scope>NUCLEOTIDE SEQUENCE</scope>
</reference>
<dbReference type="AlphaFoldDB" id="A0A3B0YUJ4"/>
<dbReference type="EMBL" id="UOFL01000263">
    <property type="protein sequence ID" value="VAW83091.1"/>
    <property type="molecule type" value="Genomic_DNA"/>
</dbReference>
<organism evidence="1">
    <name type="scientific">hydrothermal vent metagenome</name>
    <dbReference type="NCBI Taxonomy" id="652676"/>
    <lineage>
        <taxon>unclassified sequences</taxon>
        <taxon>metagenomes</taxon>
        <taxon>ecological metagenomes</taxon>
    </lineage>
</organism>
<feature type="non-terminal residue" evidence="1">
    <location>
        <position position="1"/>
    </location>
</feature>